<organism evidence="1 2">
    <name type="scientific">Georgenia faecalis</name>
    <dbReference type="NCBI Taxonomy" id="2483799"/>
    <lineage>
        <taxon>Bacteria</taxon>
        <taxon>Bacillati</taxon>
        <taxon>Actinomycetota</taxon>
        <taxon>Actinomycetes</taxon>
        <taxon>Micrococcales</taxon>
        <taxon>Bogoriellaceae</taxon>
        <taxon>Georgenia</taxon>
    </lineage>
</organism>
<dbReference type="EMBL" id="JBHSGF010000001">
    <property type="protein sequence ID" value="MFC4553715.1"/>
    <property type="molecule type" value="Genomic_DNA"/>
</dbReference>
<accession>A0ABV9D4R2</accession>
<evidence type="ECO:0000313" key="2">
    <source>
        <dbReference type="Proteomes" id="UP001595955"/>
    </source>
</evidence>
<reference evidence="2" key="1">
    <citation type="journal article" date="2019" name="Int. J. Syst. Evol. Microbiol.">
        <title>The Global Catalogue of Microorganisms (GCM) 10K type strain sequencing project: providing services to taxonomists for standard genome sequencing and annotation.</title>
        <authorList>
            <consortium name="The Broad Institute Genomics Platform"/>
            <consortium name="The Broad Institute Genome Sequencing Center for Infectious Disease"/>
            <person name="Wu L."/>
            <person name="Ma J."/>
        </authorList>
    </citation>
    <scope>NUCLEOTIDE SEQUENCE [LARGE SCALE GENOMIC DNA]</scope>
    <source>
        <strain evidence="2">JCM 3369</strain>
    </source>
</reference>
<protein>
    <submittedName>
        <fullName evidence="1">Type II secretion system F family protein</fullName>
    </submittedName>
</protein>
<dbReference type="Proteomes" id="UP001595955">
    <property type="component" value="Unassembled WGS sequence"/>
</dbReference>
<comment type="caution">
    <text evidence="1">The sequence shown here is derived from an EMBL/GenBank/DDBJ whole genome shotgun (WGS) entry which is preliminary data.</text>
</comment>
<gene>
    <name evidence="1" type="ORF">ACFO3F_00500</name>
</gene>
<name>A0ABV9D4R2_9MICO</name>
<sequence>MSALTAAVGLLCLAVLVRAPLRRPRIGEGLRGPRAGVLARAGTADALPRGRLARLRHALPRRRHSALPDVGVLVTEVATRLRSGASVDAAWGATLARAGLDLADTARAGPDADGVPRALTDLAARAGPRSDDRAAVAAVVVACRLSHELGAPLADVLDRCAHGITEATAAAGARRVALAGPASTARILGWLPVVGLLLGSSLGADPLTTLRDGAWGSACLVAGGALLLVGRRWTAALVAAAERGSRR</sequence>
<dbReference type="RefSeq" id="WP_122822954.1">
    <property type="nucleotide sequence ID" value="NZ_CP033325.1"/>
</dbReference>
<evidence type="ECO:0000313" key="1">
    <source>
        <dbReference type="EMBL" id="MFC4553715.1"/>
    </source>
</evidence>
<keyword evidence="2" id="KW-1185">Reference proteome</keyword>
<proteinExistence type="predicted"/>